<dbReference type="SUPFAM" id="SSF56784">
    <property type="entry name" value="HAD-like"/>
    <property type="match status" value="1"/>
</dbReference>
<dbReference type="SMR" id="A0A836KGK6"/>
<reference evidence="2" key="1">
    <citation type="journal article" date="2021" name="Microbiol. Resour. Announc.">
        <title>LGAAP: Leishmaniinae Genome Assembly and Annotation Pipeline.</title>
        <authorList>
            <person name="Almutairi H."/>
            <person name="Urbaniak M.D."/>
            <person name="Bates M.D."/>
            <person name="Jariyapan N."/>
            <person name="Kwakye-Nuako G."/>
            <person name="Thomaz-Soccol V."/>
            <person name="Al-Salem W.S."/>
            <person name="Dillon R.J."/>
            <person name="Bates P.A."/>
            <person name="Gatherer D."/>
        </authorList>
    </citation>
    <scope>NUCLEOTIDE SEQUENCE [LARGE SCALE GENOMIC DNA]</scope>
</reference>
<dbReference type="InterPro" id="IPR023214">
    <property type="entry name" value="HAD_sf"/>
</dbReference>
<dbReference type="GeneID" id="92356247"/>
<comment type="caution">
    <text evidence="1">The sequence shown here is derived from an EMBL/GenBank/DDBJ whole genome shotgun (WGS) entry which is preliminary data.</text>
</comment>
<keyword evidence="2" id="KW-1185">Reference proteome</keyword>
<organism evidence="1 2">
    <name type="scientific">Leishmania orientalis</name>
    <dbReference type="NCBI Taxonomy" id="2249476"/>
    <lineage>
        <taxon>Eukaryota</taxon>
        <taxon>Discoba</taxon>
        <taxon>Euglenozoa</taxon>
        <taxon>Kinetoplastea</taxon>
        <taxon>Metakinetoplastina</taxon>
        <taxon>Trypanosomatida</taxon>
        <taxon>Trypanosomatidae</taxon>
        <taxon>Leishmaniinae</taxon>
        <taxon>Leishmania</taxon>
    </lineage>
</organism>
<gene>
    <name evidence="1" type="ORF">LSCM4_00224</name>
</gene>
<name>A0A836KGK6_9TRYP</name>
<sequence>MMPSLFLLIDIDNTLYEYSETGFHHEMRDRIFAFAEQKVGLTMEEAEHLSRTYWLNYGLSLYGYVKEYNVDAKEYSDYVHQCAYDKLHYNGPLLDMLLSMQYAPEDAEKDDGLRATGVDHLYYFTNANHSHARKVLDSQGLRPIFIRRRPAGLPVEDDYCAKDQAGFEDEVEWLGFSYEDQWRLTNPETANKPMRRAYEVIYKAIKDRVTEDAKLVTTTAPAASEEVAVTSSSAERDSVTIKEVESKRAHLRPENFVMVDDSLMNIDAPLELGWSAVWYAHDAEELPTDVTEDASAPLYAAAVASGRLQVIRNILELKAAVERIRQINSRSTSS</sequence>
<accession>A0A836KGK6</accession>
<evidence type="ECO:0000313" key="1">
    <source>
        <dbReference type="EMBL" id="KAG5464783.1"/>
    </source>
</evidence>
<protein>
    <submittedName>
        <fullName evidence="1">Uncharacterized protein</fullName>
    </submittedName>
</protein>
<reference evidence="2" key="2">
    <citation type="journal article" date="2021" name="Sci. Data">
        <title>Chromosome-scale genome sequencing, assembly and annotation of six genomes from subfamily Leishmaniinae.</title>
        <authorList>
            <person name="Almutairi H."/>
            <person name="Urbaniak M.D."/>
            <person name="Bates M.D."/>
            <person name="Jariyapan N."/>
            <person name="Kwakye-Nuako G."/>
            <person name="Thomaz Soccol V."/>
            <person name="Al-Salem W.S."/>
            <person name="Dillon R.J."/>
            <person name="Bates P.A."/>
            <person name="Gatherer D."/>
        </authorList>
    </citation>
    <scope>NUCLEOTIDE SEQUENCE [LARGE SCALE GENOMIC DNA]</scope>
</reference>
<dbReference type="Gene3D" id="1.10.150.450">
    <property type="match status" value="1"/>
</dbReference>
<evidence type="ECO:0000313" key="2">
    <source>
        <dbReference type="Proteomes" id="UP000674143"/>
    </source>
</evidence>
<dbReference type="RefSeq" id="XP_067058414.1">
    <property type="nucleotide sequence ID" value="XM_067202313.1"/>
</dbReference>
<dbReference type="PANTHER" id="PTHR12725">
    <property type="entry name" value="HALOACID DEHALOGENASE-LIKE HYDROLASE"/>
    <property type="match status" value="1"/>
</dbReference>
<dbReference type="PANTHER" id="PTHR12725:SF117">
    <property type="entry name" value="HALOACID DEHALOGENASE-LIKE HYDROLASE"/>
    <property type="match status" value="1"/>
</dbReference>
<dbReference type="InterPro" id="IPR036412">
    <property type="entry name" value="HAD-like_sf"/>
</dbReference>
<dbReference type="KEGG" id="loi:92356247"/>
<dbReference type="EMBL" id="JAFHLR010000036">
    <property type="protein sequence ID" value="KAG5464783.1"/>
    <property type="molecule type" value="Genomic_DNA"/>
</dbReference>
<dbReference type="Proteomes" id="UP000674143">
    <property type="component" value="Unassembled WGS sequence"/>
</dbReference>
<dbReference type="AlphaFoldDB" id="A0A836KGK6"/>
<dbReference type="Gene3D" id="3.40.50.1000">
    <property type="entry name" value="HAD superfamily/HAD-like"/>
    <property type="match status" value="1"/>
</dbReference>
<proteinExistence type="predicted"/>